<proteinExistence type="inferred from homology"/>
<comment type="catalytic activity">
    <reaction evidence="8 9">
        <text>RNA(n) + a ribonucleoside 5'-triphosphate = RNA(n+1) + diphosphate</text>
        <dbReference type="Rhea" id="RHEA:21248"/>
        <dbReference type="Rhea" id="RHEA-COMP:14527"/>
        <dbReference type="Rhea" id="RHEA-COMP:17342"/>
        <dbReference type="ChEBI" id="CHEBI:33019"/>
        <dbReference type="ChEBI" id="CHEBI:61557"/>
        <dbReference type="ChEBI" id="CHEBI:140395"/>
        <dbReference type="EC" id="2.7.7.6"/>
    </reaction>
</comment>
<feature type="region of interest" description="Disordered" evidence="11">
    <location>
        <begin position="1386"/>
        <end position="1406"/>
    </location>
</feature>
<evidence type="ECO:0000256" key="2">
    <source>
        <dbReference type="ARBA" id="ARBA00007207"/>
    </source>
</evidence>
<dbReference type="GO" id="GO:0003899">
    <property type="term" value="F:DNA-directed RNA polymerase activity"/>
    <property type="evidence" value="ECO:0007669"/>
    <property type="project" value="UniProtKB-EC"/>
</dbReference>
<dbReference type="InterPro" id="IPR006592">
    <property type="entry name" value="RNA_pol_N"/>
</dbReference>
<keyword evidence="5 9" id="KW-0808">Transferase</keyword>
<dbReference type="GO" id="GO:0000428">
    <property type="term" value="C:DNA-directed RNA polymerase complex"/>
    <property type="evidence" value="ECO:0007669"/>
    <property type="project" value="UniProtKB-KW"/>
</dbReference>
<evidence type="ECO:0000256" key="1">
    <source>
        <dbReference type="ARBA" id="ARBA00004026"/>
    </source>
</evidence>
<dbReference type="InterPro" id="IPR000722">
    <property type="entry name" value="RNA_pol_asu"/>
</dbReference>
<organism evidence="13">
    <name type="scientific">Blidingia minima</name>
    <dbReference type="NCBI Taxonomy" id="63414"/>
    <lineage>
        <taxon>Eukaryota</taxon>
        <taxon>Viridiplantae</taxon>
        <taxon>Chlorophyta</taxon>
        <taxon>core chlorophytes</taxon>
        <taxon>Ulvophyceae</taxon>
        <taxon>OUU clade</taxon>
        <taxon>Ulvales</taxon>
        <taxon>Ulvaceae</taxon>
        <taxon>Blidingia</taxon>
    </lineage>
</organism>
<keyword evidence="4 13" id="KW-0934">Plastid</keyword>
<dbReference type="InterPro" id="IPR042102">
    <property type="entry name" value="RNA_pol_Rpb1_3_sf"/>
</dbReference>
<reference evidence="13" key="1">
    <citation type="submission" date="2019-01" db="EMBL/GenBank/DDBJ databases">
        <title>Complete Chloroplast Genome of Blidingia minima.</title>
        <authorList>
            <person name="Gao D."/>
        </authorList>
    </citation>
    <scope>NUCLEOTIDE SEQUENCE</scope>
</reference>
<dbReference type="PANTHER" id="PTHR19376">
    <property type="entry name" value="DNA-DIRECTED RNA POLYMERASE"/>
    <property type="match status" value="1"/>
</dbReference>
<geneLocation type="chloroplast" evidence="13"/>
<dbReference type="Pfam" id="PF00623">
    <property type="entry name" value="RNA_pol_Rpb1_2"/>
    <property type="match status" value="1"/>
</dbReference>
<evidence type="ECO:0000256" key="11">
    <source>
        <dbReference type="SAM" id="MobiDB-lite"/>
    </source>
</evidence>
<dbReference type="PANTHER" id="PTHR19376:SF54">
    <property type="entry name" value="DNA-DIRECTED RNA POLYMERASE SUBUNIT BETA"/>
    <property type="match status" value="1"/>
</dbReference>
<dbReference type="EMBL" id="MK408749">
    <property type="protein sequence ID" value="QUX32875.1"/>
    <property type="molecule type" value="Genomic_DNA"/>
</dbReference>
<evidence type="ECO:0000256" key="8">
    <source>
        <dbReference type="ARBA" id="ARBA00048552"/>
    </source>
</evidence>
<sequence length="2271" mass="269251">MYLHHLLQKPDIAFRLRSIGLCLASPINIRNWSFKLDSNKKPRLGKIKNAKTLNYKTLLPEKGGLFCPTVFGQTREQQRHKLGYVQLVAPITHLWYLKATPSYLSLLLNKKRRVIQSIVYAQAFVSFSKQTFNLEDEKFFVDPDYANNVLLSINNINSLINVKLLQAPNKEVFNDLTPDNEWISYFTFKPVSKKTKPLFFFWFEFLAQNNFLFNVEKKKLGLTSNLNLIHLSTLLNNYHKKELLHNQEKIQTKQQLKFLMRVEPHLIQSLVLKHASKESITLPLFFWTKKIFSPKFKMKKAVVDTHMNHMNVQFYSLSKTKVDVGLKSKQRFKTTDLQNLKGKKELFKQKKIIYNANLSPVLQNFYKAFDFNFVALYQKINNDGCFIPNEKLNPALQSYYGNYNILASSQYQNYFWLIYAYKNFLKLLFSLNLTHHIKLYNTLQNFIWLSKKTTNITESVKKESKTLIDLIKITNKVKQIQCLKNGSFNKTNKNLFHQTFQEQKQEQMVDFKLNKVYLLNKKRLNFSKLGSHAVVKNKWLKSQWAKTCLNKKSEKLKIQFKNKSVGTLVGHFRFKFKNLKLNYLTLKQWLKNKKIELKQWKQLKETYELLYKIETVLLQLPSLNLMKRAFNLEAFLKKQTFKWKKQKNKTELTNAYLTKNKKFKLILNALTYNLNKDLLYFYCSTDDLFLSRTEAINKNTRVRLKQTLSKESNMRLYLPLANCYPYVPVWMVYRINGNSWLTLKKQLFQHLKNCFINTNLNQLKWRSSSKTLNHWLKTQEFDNLPAYSILNRTNANRELNVDLNSKKWPKKKESTTLKRNMTSLLKFQYELKKGKLDELAYFLNSTGRFSLTNKGDNNYWFSAMALENSSNPLLDVYDPLHLRTALTYKKLNEFCSKKQIELFKIPWYPILIKMISKGLPWTKEDQKNYETLLEKNEKAFKAIKQNKNLNTKEKQWLKNGGIENKQKVSQQECHCFDKITKIEKQWLKKSYYDAFNKRQFNEFIKLQGSLHPRFTATSLYDSKIEELAEDEDKEIAKKAKAKMNRWERQLIKERKALEELKVNFFVVEVYDDKRAKVKSKERLEKDIEATTEHTLRSRNDIFKAKLHGDSIRFFYVRQNNYEKRITTNKLNRVEKILKQTLLTKVESKSFELNYIPLTYRYSYIHKAYEPFTNNMKVNVKQTLLKKRLKNPLGHKNYRRFIKEKFALSIKKSICISQLKKYSKSLLFEKTFLMDDFDKKITLKPLNLNLEFSLLEKQRLIYFVLMQLEIKCPSTSTSKDNKFNTDDASIIEAKKNLKKGRKQETLTLWYKKLSQSQLHFSIPFKCFNYFSQQQNFKAHLYSRINVNLIFTQKPQKNYNFLKVRFSDLTKPFSELLHLNETGELKQSLNNNSKLNSGSQLHKKDWSSSGKNLNALNSIKKQMFYLKHKFLLSNKQNYKKAYQLQTLYWTKELHIFKSLSKIKSRLNSLLSSINHKVNLFLLAFKPSLVLELKEILGFKARLKVPSLSNVYYKQDYGNFLGENLINYEQEDRRRFYGQKILLTKFLLHPKIDFKQNPDKIVQECANYFSLKTKLIKAKSVRLLLTYRLLTKFSRASANLKQLLWNLNLKNELLFLKEPKPLMSMSTSTARVASVVTNSRFSTTIDVNVKKVCLLELDCLLYNRLMIRKNSVPSNPIKHAVGHLLHDFLKNSKVTKNTYYVVEQGFAWFFDSHYGVFDFYMNQPPEINDFIIPSYVDRCITFERPRTGSWAIRLLLDQFKPTKERLPQFFELVKPFDKDLLFKHYYRGAVSRLFYLNKDLKIYQNFCHTIWDLPFPKKPQDWFDFQSNACLTDYVGAPIYFRKKRAFKFFKRFVNRIKLKRNSINRRVKFLRPWLESQSKPALMILTLIPILAPALRPILPLSGGQFAMADLNKLYQQVIYRNERFERMTKSYFLNRKESPFFGFNKRLRFLYRLMQEAVDALMDNGKSDSKVVLNNQNQPFKSLSEGLRGKTGRFRQNLLGKRVDYSGRSVIVVGPQLQVHQCGLPKEIALELFQIFLIQQLIQQDYALNFTQAKKMIKQKKPIIWKILKQLMLNRPVLLNRAPTLHRLGIQAFQPLLVEGRAILLHPLVCNAFNADFDGDQMAVHVPLSYDACSEAWKLMWSRNHLFSLATGEPNLTPTQDMVLGCYYLSTFDHIKNRLTLQNTKYWFSHLTHVIQAYNQNHINLHQMIWLKWSNQVEFDLTYQPCLEFQLNNKGYKRAYYTSYCHFYEDFYWIRTTVGRILLNQLIFDISC</sequence>
<evidence type="ECO:0000256" key="4">
    <source>
        <dbReference type="ARBA" id="ARBA00022640"/>
    </source>
</evidence>
<dbReference type="GO" id="GO:0003677">
    <property type="term" value="F:DNA binding"/>
    <property type="evidence" value="ECO:0007669"/>
    <property type="project" value="InterPro"/>
</dbReference>
<dbReference type="InterPro" id="IPR007080">
    <property type="entry name" value="RNA_pol_Rpb1_1"/>
</dbReference>
<comment type="similarity">
    <text evidence="2">Belongs to the RNA polymerase beta' chain family. RpoC1 subfamily.</text>
</comment>
<dbReference type="Pfam" id="PF04997">
    <property type="entry name" value="RNA_pol_Rpb1_1"/>
    <property type="match status" value="1"/>
</dbReference>
<evidence type="ECO:0000259" key="12">
    <source>
        <dbReference type="SMART" id="SM00663"/>
    </source>
</evidence>
<dbReference type="Gene3D" id="1.10.40.90">
    <property type="match status" value="1"/>
</dbReference>
<keyword evidence="7 9" id="KW-0804">Transcription</keyword>
<gene>
    <name evidence="13" type="primary">rpoC1</name>
</gene>
<dbReference type="GO" id="GO:0006351">
    <property type="term" value="P:DNA-templated transcription"/>
    <property type="evidence" value="ECO:0007669"/>
    <property type="project" value="InterPro"/>
</dbReference>
<keyword evidence="6 9" id="KW-0548">Nucleotidyltransferase</keyword>
<evidence type="ECO:0000256" key="3">
    <source>
        <dbReference type="ARBA" id="ARBA00022478"/>
    </source>
</evidence>
<accession>A0A8E5J5A4</accession>
<evidence type="ECO:0000313" key="13">
    <source>
        <dbReference type="EMBL" id="QUX32875.1"/>
    </source>
</evidence>
<dbReference type="Gene3D" id="1.10.274.100">
    <property type="entry name" value="RNA polymerase Rpb1, domain 3"/>
    <property type="match status" value="1"/>
</dbReference>
<feature type="domain" description="RNA polymerase N-terminal" evidence="12">
    <location>
        <begin position="1879"/>
        <end position="2169"/>
    </location>
</feature>
<dbReference type="Gene3D" id="2.40.40.20">
    <property type="match status" value="1"/>
</dbReference>
<protein>
    <recommendedName>
        <fullName evidence="9">DNA-directed RNA polymerase subunit</fullName>
        <ecNumber evidence="9">2.7.7.6</ecNumber>
    </recommendedName>
</protein>
<dbReference type="SMART" id="SM00663">
    <property type="entry name" value="RPOLA_N"/>
    <property type="match status" value="1"/>
</dbReference>
<dbReference type="SUPFAM" id="SSF64484">
    <property type="entry name" value="beta and beta-prime subunits of DNA dependent RNA-polymerase"/>
    <property type="match status" value="2"/>
</dbReference>
<comment type="function">
    <text evidence="1 9">DNA-dependent RNA polymerase catalyzes the transcription of DNA into RNA using the four ribonucleoside triphosphates as substrates.</text>
</comment>
<name>A0A8E5J5A4_9CHLO</name>
<dbReference type="EC" id="2.7.7.6" evidence="9"/>
<evidence type="ECO:0000256" key="10">
    <source>
        <dbReference type="SAM" id="Coils"/>
    </source>
</evidence>
<evidence type="ECO:0000256" key="9">
    <source>
        <dbReference type="RuleBase" id="RU004279"/>
    </source>
</evidence>
<keyword evidence="3 9" id="KW-0240">DNA-directed RNA polymerase</keyword>
<keyword evidence="13" id="KW-0150">Chloroplast</keyword>
<keyword evidence="10" id="KW-0175">Coiled coil</keyword>
<evidence type="ECO:0000256" key="6">
    <source>
        <dbReference type="ARBA" id="ARBA00022695"/>
    </source>
</evidence>
<feature type="compositionally biased region" description="Low complexity" evidence="11">
    <location>
        <begin position="1386"/>
        <end position="1398"/>
    </location>
</feature>
<feature type="coiled-coil region" evidence="10">
    <location>
        <begin position="1029"/>
        <end position="1063"/>
    </location>
</feature>
<evidence type="ECO:0000256" key="5">
    <source>
        <dbReference type="ARBA" id="ARBA00022679"/>
    </source>
</evidence>
<evidence type="ECO:0000256" key="7">
    <source>
        <dbReference type="ARBA" id="ARBA00023163"/>
    </source>
</evidence>
<dbReference type="InterPro" id="IPR045867">
    <property type="entry name" value="DNA-dir_RpoC_beta_prime"/>
</dbReference>